<dbReference type="Ensembl" id="ENSAMET00000048332.1">
    <property type="protein sequence ID" value="ENSAMEP00000023573.1"/>
    <property type="gene ID" value="ENSAMEG00000023539.1"/>
</dbReference>
<keyword evidence="1" id="KW-1015">Disulfide bond</keyword>
<accession>A0A7N5JHQ8</accession>
<dbReference type="InterPro" id="IPR000762">
    <property type="entry name" value="Midkine_heparin-bd_GF"/>
</dbReference>
<dbReference type="AlphaFoldDB" id="A0A7N5JHQ8"/>
<keyword evidence="1" id="KW-0732">Signal</keyword>
<dbReference type="GO" id="GO:0051781">
    <property type="term" value="P:positive regulation of cell division"/>
    <property type="evidence" value="ECO:0007669"/>
    <property type="project" value="UniProtKB-UniRule"/>
</dbReference>
<dbReference type="InterPro" id="IPR020090">
    <property type="entry name" value="PTN/MK_C_dom"/>
</dbReference>
<organism evidence="3 4">
    <name type="scientific">Ailuropoda melanoleuca</name>
    <name type="common">Giant panda</name>
    <dbReference type="NCBI Taxonomy" id="9646"/>
    <lineage>
        <taxon>Eukaryota</taxon>
        <taxon>Metazoa</taxon>
        <taxon>Chordata</taxon>
        <taxon>Craniata</taxon>
        <taxon>Vertebrata</taxon>
        <taxon>Euteleostomi</taxon>
        <taxon>Mammalia</taxon>
        <taxon>Eutheria</taxon>
        <taxon>Laurasiatheria</taxon>
        <taxon>Carnivora</taxon>
        <taxon>Caniformia</taxon>
        <taxon>Ursidae</taxon>
        <taxon>Ailuropoda</taxon>
    </lineage>
</organism>
<comment type="function">
    <text evidence="1">Secreted protein that functions as cytokine and growth factor and mediates its signal through cell-surface proteoglycan and non-proteoglycan receptors. Regulates many processes like inflammatory response, cell proliferation, cell adhesion, cell growth, cell survival, tissue regeneration, cell differentiation and cell migration.</text>
</comment>
<reference evidence="3 4" key="1">
    <citation type="journal article" date="2010" name="Nature">
        <title>The sequence and de novo assembly of the giant panda genome.</title>
        <authorList>
            <person name="Li R."/>
            <person name="Fan W."/>
            <person name="Tian G."/>
            <person name="Zhu H."/>
            <person name="He L."/>
            <person name="Cai J."/>
            <person name="Huang Q."/>
            <person name="Cai Q."/>
            <person name="Li B."/>
            <person name="Bai Y."/>
            <person name="Zhang Z."/>
            <person name="Zhang Y."/>
            <person name="Wang W."/>
            <person name="Li J."/>
            <person name="Wei F."/>
            <person name="Li H."/>
            <person name="Jian M."/>
            <person name="Li J."/>
            <person name="Zhang Z."/>
            <person name="Nielsen R."/>
            <person name="Li D."/>
            <person name="Gu W."/>
            <person name="Yang Z."/>
            <person name="Xuan Z."/>
            <person name="Ryder O.A."/>
            <person name="Leung F.C."/>
            <person name="Zhou Y."/>
            <person name="Cao J."/>
            <person name="Sun X."/>
            <person name="Fu Y."/>
            <person name="Fang X."/>
            <person name="Guo X."/>
            <person name="Wang B."/>
            <person name="Hou R."/>
            <person name="Shen F."/>
            <person name="Mu B."/>
            <person name="Ni P."/>
            <person name="Lin R."/>
            <person name="Qian W."/>
            <person name="Wang G."/>
            <person name="Yu C."/>
            <person name="Nie W."/>
            <person name="Wang J."/>
            <person name="Wu Z."/>
            <person name="Liang H."/>
            <person name="Min J."/>
            <person name="Wu Q."/>
            <person name="Cheng S."/>
            <person name="Ruan J."/>
            <person name="Wang M."/>
            <person name="Shi Z."/>
            <person name="Wen M."/>
            <person name="Liu B."/>
            <person name="Ren X."/>
            <person name="Zheng H."/>
            <person name="Dong D."/>
            <person name="Cook K."/>
            <person name="Shan G."/>
            <person name="Zhang H."/>
            <person name="Kosiol C."/>
            <person name="Xie X."/>
            <person name="Lu Z."/>
            <person name="Zheng H."/>
            <person name="Li Y."/>
            <person name="Steiner C.C."/>
            <person name="Lam T.T."/>
            <person name="Lin S."/>
            <person name="Zhang Q."/>
            <person name="Li G."/>
            <person name="Tian J."/>
            <person name="Gong T."/>
            <person name="Liu H."/>
            <person name="Zhang D."/>
            <person name="Fang L."/>
            <person name="Ye C."/>
            <person name="Zhang J."/>
            <person name="Hu W."/>
            <person name="Xu A."/>
            <person name="Ren Y."/>
            <person name="Zhang G."/>
            <person name="Bruford M.W."/>
            <person name="Li Q."/>
            <person name="Ma L."/>
            <person name="Guo Y."/>
            <person name="An N."/>
            <person name="Hu Y."/>
            <person name="Zheng Y."/>
            <person name="Shi Y."/>
            <person name="Li Z."/>
            <person name="Liu Q."/>
            <person name="Chen Y."/>
            <person name="Zhao J."/>
            <person name="Qu N."/>
            <person name="Zhao S."/>
            <person name="Tian F."/>
            <person name="Wang X."/>
            <person name="Wang H."/>
            <person name="Xu L."/>
            <person name="Liu X."/>
            <person name="Vinar T."/>
            <person name="Wang Y."/>
            <person name="Lam T.W."/>
            <person name="Yiu S.M."/>
            <person name="Liu S."/>
            <person name="Zhang H."/>
            <person name="Li D."/>
            <person name="Huang Y."/>
            <person name="Wang X."/>
            <person name="Yang G."/>
            <person name="Jiang Z."/>
            <person name="Wang J."/>
            <person name="Qin N."/>
            <person name="Li L."/>
            <person name="Li J."/>
            <person name="Bolund L."/>
            <person name="Kristiansen K."/>
            <person name="Wong G.K."/>
            <person name="Olson M."/>
            <person name="Zhang X."/>
            <person name="Li S."/>
            <person name="Yang H."/>
            <person name="Wang J."/>
            <person name="Wang J."/>
        </authorList>
    </citation>
    <scope>NUCLEOTIDE SEQUENCE [LARGE SCALE GENOMIC DNA]</scope>
</reference>
<sequence length="78" mass="8643">MQARGLFLFSVLILLAVSSEAGKIKKDKVKKNGSDCEEWRTLKKALYNAECQETIQVTKPCSPKAKSKSKARKGKGKD</sequence>
<dbReference type="GO" id="GO:0005576">
    <property type="term" value="C:extracellular region"/>
    <property type="evidence" value="ECO:0007669"/>
    <property type="project" value="UniProtKB-SubCell"/>
</dbReference>
<evidence type="ECO:0000256" key="1">
    <source>
        <dbReference type="RuleBase" id="RU369117"/>
    </source>
</evidence>
<evidence type="ECO:0000313" key="4">
    <source>
        <dbReference type="Proteomes" id="UP000008912"/>
    </source>
</evidence>
<feature type="signal peptide" evidence="1">
    <location>
        <begin position="1"/>
        <end position="21"/>
    </location>
</feature>
<proteinExistence type="inferred from homology"/>
<feature type="domain" description="Pleiotrophin/Midkine C-terminal" evidence="2">
    <location>
        <begin position="40"/>
        <end position="77"/>
    </location>
</feature>
<evidence type="ECO:0000259" key="2">
    <source>
        <dbReference type="Pfam" id="PF01091"/>
    </source>
</evidence>
<dbReference type="Proteomes" id="UP000008912">
    <property type="component" value="Unassembled WGS sequence"/>
</dbReference>
<reference evidence="3" key="2">
    <citation type="submission" date="2025-08" db="UniProtKB">
        <authorList>
            <consortium name="Ensembl"/>
        </authorList>
    </citation>
    <scope>IDENTIFICATION</scope>
</reference>
<dbReference type="SUPFAM" id="SSF57288">
    <property type="entry name" value="Midkine"/>
    <property type="match status" value="1"/>
</dbReference>
<dbReference type="PANTHER" id="PTHR13850">
    <property type="entry name" value="PLEIOTROPHIN FAMILY MEMBER"/>
    <property type="match status" value="1"/>
</dbReference>
<name>A0A7N5JHQ8_AILME</name>
<keyword evidence="1" id="KW-0497">Mitogen</keyword>
<comment type="similarity">
    <text evidence="1">Belongs to the pleiotrophin family.</text>
</comment>
<protein>
    <recommendedName>
        <fullName evidence="1">Midkine</fullName>
        <shortName evidence="1">MK</shortName>
    </recommendedName>
</protein>
<dbReference type="InParanoid" id="A0A7N5JHQ8"/>
<keyword evidence="1" id="KW-0339">Growth factor</keyword>
<dbReference type="PANTHER" id="PTHR13850:SF2">
    <property type="entry name" value="MIDKINE"/>
    <property type="match status" value="1"/>
</dbReference>
<comment type="subcellular location">
    <subcellularLocation>
        <location evidence="1">Secreted</location>
    </subcellularLocation>
</comment>
<keyword evidence="1" id="KW-0964">Secreted</keyword>
<evidence type="ECO:0000313" key="3">
    <source>
        <dbReference type="Ensembl" id="ENSAMEP00000023573.1"/>
    </source>
</evidence>
<keyword evidence="1" id="KW-0358">Heparin-binding</keyword>
<reference evidence="3" key="3">
    <citation type="submission" date="2025-09" db="UniProtKB">
        <authorList>
            <consortium name="Ensembl"/>
        </authorList>
    </citation>
    <scope>IDENTIFICATION</scope>
</reference>
<dbReference type="InterPro" id="IPR020091">
    <property type="entry name" value="PTN/MK_diS_sf"/>
</dbReference>
<dbReference type="GO" id="GO:0008201">
    <property type="term" value="F:heparin binding"/>
    <property type="evidence" value="ECO:0007669"/>
    <property type="project" value="UniProtKB-UniRule"/>
</dbReference>
<keyword evidence="4" id="KW-1185">Reference proteome</keyword>
<dbReference type="Pfam" id="PF01091">
    <property type="entry name" value="PTN_MK_C"/>
    <property type="match status" value="1"/>
</dbReference>
<dbReference type="GO" id="GO:0008083">
    <property type="term" value="F:growth factor activity"/>
    <property type="evidence" value="ECO:0007669"/>
    <property type="project" value="UniProtKB-UniRule"/>
</dbReference>
<feature type="chain" id="PRO_5041518805" description="Midkine" evidence="1">
    <location>
        <begin position="22"/>
        <end position="78"/>
    </location>
</feature>